<name>A0A2X2TIP1_9ENTR</name>
<reference evidence="1 2" key="1">
    <citation type="submission" date="2018-06" db="EMBL/GenBank/DDBJ databases">
        <authorList>
            <consortium name="Pathogen Informatics"/>
            <person name="Doyle S."/>
        </authorList>
    </citation>
    <scope>NUCLEOTIDE SEQUENCE [LARGE SCALE GENOMIC DNA]</scope>
    <source>
        <strain evidence="1 2">NCTC12120</strain>
    </source>
</reference>
<accession>A0A2X2TIP1</accession>
<dbReference type="Proteomes" id="UP000251197">
    <property type="component" value="Unassembled WGS sequence"/>
</dbReference>
<organism evidence="1 2">
    <name type="scientific">Cedecea neteri</name>
    <dbReference type="NCBI Taxonomy" id="158822"/>
    <lineage>
        <taxon>Bacteria</taxon>
        <taxon>Pseudomonadati</taxon>
        <taxon>Pseudomonadota</taxon>
        <taxon>Gammaproteobacteria</taxon>
        <taxon>Enterobacterales</taxon>
        <taxon>Enterobacteriaceae</taxon>
        <taxon>Cedecea</taxon>
    </lineage>
</organism>
<dbReference type="EMBL" id="UAVU01000003">
    <property type="protein sequence ID" value="SQA99275.1"/>
    <property type="molecule type" value="Genomic_DNA"/>
</dbReference>
<sequence>MQFKNLTRQLMSQLSRHLPRRLVQRDPMPDGKVVAKGRRYSGDADASLPEICRRQRRAALR</sequence>
<evidence type="ECO:0000313" key="2">
    <source>
        <dbReference type="Proteomes" id="UP000251197"/>
    </source>
</evidence>
<protein>
    <submittedName>
        <fullName evidence="1">Uncharacterized protein</fullName>
    </submittedName>
</protein>
<proteinExistence type="predicted"/>
<dbReference type="AlphaFoldDB" id="A0A2X2TIP1"/>
<evidence type="ECO:0000313" key="1">
    <source>
        <dbReference type="EMBL" id="SQA99275.1"/>
    </source>
</evidence>
<gene>
    <name evidence="1" type="ORF">NCTC12120_03192</name>
</gene>